<evidence type="ECO:0000313" key="3">
    <source>
        <dbReference type="Proteomes" id="UP000886595"/>
    </source>
</evidence>
<accession>A0A8X7R3H8</accession>
<dbReference type="OrthoDB" id="1042273at2759"/>
<dbReference type="NCBIfam" id="TIGR01640">
    <property type="entry name" value="F_box_assoc_1"/>
    <property type="match status" value="1"/>
</dbReference>
<dbReference type="PANTHER" id="PTHR31111:SF132">
    <property type="entry name" value="F-BOX ASSOCIATED UBIQUITINATION EFFECTOR FAMILY PROTEIN-RELATED"/>
    <property type="match status" value="1"/>
</dbReference>
<dbReference type="PANTHER" id="PTHR31111">
    <property type="entry name" value="BNAA05G37150D PROTEIN-RELATED"/>
    <property type="match status" value="1"/>
</dbReference>
<dbReference type="EMBL" id="JAAMPC010000011">
    <property type="protein sequence ID" value="KAG2279775.1"/>
    <property type="molecule type" value="Genomic_DNA"/>
</dbReference>
<evidence type="ECO:0000259" key="1">
    <source>
        <dbReference type="Pfam" id="PF08268"/>
    </source>
</evidence>
<name>A0A8X7R3H8_BRACI</name>
<protein>
    <recommendedName>
        <fullName evidence="1">F-box associated beta-propeller type 3 domain-containing protein</fullName>
    </recommendedName>
</protein>
<feature type="domain" description="F-box associated beta-propeller type 3" evidence="1">
    <location>
        <begin position="3"/>
        <end position="98"/>
    </location>
</feature>
<dbReference type="AlphaFoldDB" id="A0A8X7R3H8"/>
<dbReference type="Pfam" id="PF08268">
    <property type="entry name" value="FBA_3"/>
    <property type="match status" value="1"/>
</dbReference>
<sequence>MDLPRLVKTTPSQPRCFFGYDPVNNQYKVLCIAPNLAGHATPQINHYQVFTLGADPKTWRFIGCGIPHSTYSYGLCIDGFVYYIASTGTDVCDEIRFEV</sequence>
<organism evidence="2 3">
    <name type="scientific">Brassica carinata</name>
    <name type="common">Ethiopian mustard</name>
    <name type="synonym">Abyssinian cabbage</name>
    <dbReference type="NCBI Taxonomy" id="52824"/>
    <lineage>
        <taxon>Eukaryota</taxon>
        <taxon>Viridiplantae</taxon>
        <taxon>Streptophyta</taxon>
        <taxon>Embryophyta</taxon>
        <taxon>Tracheophyta</taxon>
        <taxon>Spermatophyta</taxon>
        <taxon>Magnoliopsida</taxon>
        <taxon>eudicotyledons</taxon>
        <taxon>Gunneridae</taxon>
        <taxon>Pentapetalae</taxon>
        <taxon>rosids</taxon>
        <taxon>malvids</taxon>
        <taxon>Brassicales</taxon>
        <taxon>Brassicaceae</taxon>
        <taxon>Brassiceae</taxon>
        <taxon>Brassica</taxon>
    </lineage>
</organism>
<dbReference type="Proteomes" id="UP000886595">
    <property type="component" value="Unassembled WGS sequence"/>
</dbReference>
<keyword evidence="3" id="KW-1185">Reference proteome</keyword>
<evidence type="ECO:0000313" key="2">
    <source>
        <dbReference type="EMBL" id="KAG2279775.1"/>
    </source>
</evidence>
<comment type="caution">
    <text evidence="2">The sequence shown here is derived from an EMBL/GenBank/DDBJ whole genome shotgun (WGS) entry which is preliminary data.</text>
</comment>
<proteinExistence type="predicted"/>
<dbReference type="InterPro" id="IPR017451">
    <property type="entry name" value="F-box-assoc_interact_dom"/>
</dbReference>
<gene>
    <name evidence="2" type="ORF">Bca52824_050995</name>
</gene>
<dbReference type="InterPro" id="IPR013187">
    <property type="entry name" value="F-box-assoc_dom_typ3"/>
</dbReference>
<reference evidence="2 3" key="1">
    <citation type="submission" date="2020-02" db="EMBL/GenBank/DDBJ databases">
        <authorList>
            <person name="Ma Q."/>
            <person name="Huang Y."/>
            <person name="Song X."/>
            <person name="Pei D."/>
        </authorList>
    </citation>
    <scope>NUCLEOTIDE SEQUENCE [LARGE SCALE GENOMIC DNA]</scope>
    <source>
        <strain evidence="2">Sxm20200214</strain>
        <tissue evidence="2">Leaf</tissue>
    </source>
</reference>